<gene>
    <name evidence="10" type="primary">LOC109708514</name>
</gene>
<dbReference type="InterPro" id="IPR002123">
    <property type="entry name" value="Plipid/glycerol_acylTrfase"/>
</dbReference>
<dbReference type="SMART" id="SM00563">
    <property type="entry name" value="PlsC"/>
    <property type="match status" value="1"/>
</dbReference>
<dbReference type="OrthoDB" id="1854593at2759"/>
<dbReference type="GO" id="GO:0016020">
    <property type="term" value="C:membrane"/>
    <property type="evidence" value="ECO:0007669"/>
    <property type="project" value="UniProtKB-SubCell"/>
</dbReference>
<evidence type="ECO:0000313" key="9">
    <source>
        <dbReference type="Proteomes" id="UP000515123"/>
    </source>
</evidence>
<evidence type="ECO:0000256" key="2">
    <source>
        <dbReference type="ARBA" id="ARBA00007937"/>
    </source>
</evidence>
<keyword evidence="10" id="KW-0012">Acyltransferase</keyword>
<accession>A0A6P5EQR5</accession>
<organism evidence="9 10">
    <name type="scientific">Ananas comosus</name>
    <name type="common">Pineapple</name>
    <name type="synonym">Ananas ananas</name>
    <dbReference type="NCBI Taxonomy" id="4615"/>
    <lineage>
        <taxon>Eukaryota</taxon>
        <taxon>Viridiplantae</taxon>
        <taxon>Streptophyta</taxon>
        <taxon>Embryophyta</taxon>
        <taxon>Tracheophyta</taxon>
        <taxon>Spermatophyta</taxon>
        <taxon>Magnoliopsida</taxon>
        <taxon>Liliopsida</taxon>
        <taxon>Poales</taxon>
        <taxon>Bromeliaceae</taxon>
        <taxon>Bromelioideae</taxon>
        <taxon>Ananas</taxon>
    </lineage>
</organism>
<sequence>MPPQKAFSKSLLYFHRFLRRRLTNPFAHHHRKNAHVNHPKPQKCPPPPLDHLADKTVLLDVDGALLRSPSAFPYFMLVALEAGSFLRGLLLLCIYPLLLLLNYELGTRIMVFVCFVGIRADKFRLGSAVLHKFFLEDVGMEGFEVLRRGERRVCVSRLPRVMVEGFLEEYLGVEVVVGREIKVVGGYFVGLMEKEREVEENSELKRIMLLGDHEQQQEESGGGVVGYFGCSHQDPHRKLFSHCKSIYWVNEAEKRNWHVLPREQYTKPLVFHDGRLAFRPTPMATLTMFLWLPLGIPLSVFRTLVFLLLPYPLSIPIGAFSGMRARLIAPSPAADDDFGGRSHLYVCNHRTLLDPIYISAALNKHVTAVTYSVSRISEALSPIRTVPLTRNKEEDRRRMAELLRQGDLVVCPEGTTCREPYLLRFSPLFTELAEEIIPVALITRVGMFYGTSTSGFKFLDPFYFLMNPRPEYAVEFLKKIDTCHVEGRSSSIEVANHIQREIGNALGFKVTTLTRKDKYNVLAGNDGFVKAKSKKQ</sequence>
<evidence type="ECO:0000256" key="5">
    <source>
        <dbReference type="ARBA" id="ARBA00022989"/>
    </source>
</evidence>
<dbReference type="InterPro" id="IPR056462">
    <property type="entry name" value="HAD_RAM2/GPAT1-8"/>
</dbReference>
<dbReference type="GO" id="GO:0010143">
    <property type="term" value="P:cutin biosynthetic process"/>
    <property type="evidence" value="ECO:0007669"/>
    <property type="project" value="TreeGrafter"/>
</dbReference>
<evidence type="ECO:0000256" key="1">
    <source>
        <dbReference type="ARBA" id="ARBA00004141"/>
    </source>
</evidence>
<evidence type="ECO:0000256" key="3">
    <source>
        <dbReference type="ARBA" id="ARBA00022679"/>
    </source>
</evidence>
<dbReference type="CDD" id="cd06551">
    <property type="entry name" value="LPLAT"/>
    <property type="match status" value="1"/>
</dbReference>
<dbReference type="PANTHER" id="PTHR15486">
    <property type="entry name" value="ANCIENT UBIQUITOUS PROTEIN"/>
    <property type="match status" value="1"/>
</dbReference>
<dbReference type="GeneID" id="109708514"/>
<feature type="transmembrane region" description="Helical" evidence="7">
    <location>
        <begin position="289"/>
        <end position="311"/>
    </location>
</feature>
<evidence type="ECO:0000313" key="10">
    <source>
        <dbReference type="RefSeq" id="XP_020085884.1"/>
    </source>
</evidence>
<dbReference type="Pfam" id="PF23270">
    <property type="entry name" value="HAD_RAM2_N"/>
    <property type="match status" value="1"/>
</dbReference>
<dbReference type="GO" id="GO:0090447">
    <property type="term" value="F:glycerol-3-phosphate 2-O-acyltransferase activity"/>
    <property type="evidence" value="ECO:0007669"/>
    <property type="project" value="TreeGrafter"/>
</dbReference>
<dbReference type="AlphaFoldDB" id="A0A6P5EQR5"/>
<keyword evidence="5 7" id="KW-1133">Transmembrane helix</keyword>
<dbReference type="GO" id="GO:0016791">
    <property type="term" value="F:phosphatase activity"/>
    <property type="evidence" value="ECO:0007669"/>
    <property type="project" value="TreeGrafter"/>
</dbReference>
<feature type="domain" description="Phospholipid/glycerol acyltransferase" evidence="8">
    <location>
        <begin position="343"/>
        <end position="444"/>
    </location>
</feature>
<protein>
    <submittedName>
        <fullName evidence="10">Probable glycerol-3-phosphate acyltransferase 3</fullName>
    </submittedName>
</protein>
<dbReference type="Gramene" id="Aco002572.1.mrna1">
    <property type="protein sequence ID" value="Aco002572.1.mrna1"/>
    <property type="gene ID" value="Aco002572.1.path1"/>
</dbReference>
<keyword evidence="3" id="KW-0808">Transferase</keyword>
<reference evidence="10" key="2">
    <citation type="submission" date="2025-08" db="UniProtKB">
        <authorList>
            <consortium name="RefSeq"/>
        </authorList>
    </citation>
    <scope>IDENTIFICATION</scope>
    <source>
        <tissue evidence="10">Leaf</tissue>
    </source>
</reference>
<keyword evidence="9" id="KW-1185">Reference proteome</keyword>
<keyword evidence="6 7" id="KW-0472">Membrane</keyword>
<dbReference type="PANTHER" id="PTHR15486:SF62">
    <property type="entry name" value="GLYCEROL-3-PHOSPHATE ACYLTRANSFERASE 2-RELATED"/>
    <property type="match status" value="1"/>
</dbReference>
<evidence type="ECO:0000256" key="7">
    <source>
        <dbReference type="SAM" id="Phobius"/>
    </source>
</evidence>
<evidence type="ECO:0000256" key="4">
    <source>
        <dbReference type="ARBA" id="ARBA00022692"/>
    </source>
</evidence>
<proteinExistence type="inferred from homology"/>
<name>A0A6P5EQR5_ANACO</name>
<comment type="similarity">
    <text evidence="2">Belongs to the GPAT/DAPAT family.</text>
</comment>
<dbReference type="Proteomes" id="UP000515123">
    <property type="component" value="Linkage group 4"/>
</dbReference>
<dbReference type="Pfam" id="PF01553">
    <property type="entry name" value="Acyltransferase"/>
    <property type="match status" value="1"/>
</dbReference>
<comment type="subcellular location">
    <subcellularLocation>
        <location evidence="1">Membrane</location>
        <topology evidence="1">Multi-pass membrane protein</topology>
    </subcellularLocation>
</comment>
<evidence type="ECO:0000259" key="8">
    <source>
        <dbReference type="SMART" id="SM00563"/>
    </source>
</evidence>
<dbReference type="SUPFAM" id="SSF69593">
    <property type="entry name" value="Glycerol-3-phosphate (1)-acyltransferase"/>
    <property type="match status" value="1"/>
</dbReference>
<feature type="transmembrane region" description="Helical" evidence="7">
    <location>
        <begin position="74"/>
        <end position="101"/>
    </location>
</feature>
<dbReference type="RefSeq" id="XP_020085884.1">
    <property type="nucleotide sequence ID" value="XM_020230295.1"/>
</dbReference>
<keyword evidence="4 7" id="KW-0812">Transmembrane</keyword>
<evidence type="ECO:0000256" key="6">
    <source>
        <dbReference type="ARBA" id="ARBA00023136"/>
    </source>
</evidence>
<reference evidence="9" key="1">
    <citation type="journal article" date="2015" name="Nat. Genet.">
        <title>The pineapple genome and the evolution of CAM photosynthesis.</title>
        <authorList>
            <person name="Ming R."/>
            <person name="VanBuren R."/>
            <person name="Wai C.M."/>
            <person name="Tang H."/>
            <person name="Schatz M.C."/>
            <person name="Bowers J.E."/>
            <person name="Lyons E."/>
            <person name="Wang M.L."/>
            <person name="Chen J."/>
            <person name="Biggers E."/>
            <person name="Zhang J."/>
            <person name="Huang L."/>
            <person name="Zhang L."/>
            <person name="Miao W."/>
            <person name="Zhang J."/>
            <person name="Ye Z."/>
            <person name="Miao C."/>
            <person name="Lin Z."/>
            <person name="Wang H."/>
            <person name="Zhou H."/>
            <person name="Yim W.C."/>
            <person name="Priest H.D."/>
            <person name="Zheng C."/>
            <person name="Woodhouse M."/>
            <person name="Edger P.P."/>
            <person name="Guyot R."/>
            <person name="Guo H.B."/>
            <person name="Guo H."/>
            <person name="Zheng G."/>
            <person name="Singh R."/>
            <person name="Sharma A."/>
            <person name="Min X."/>
            <person name="Zheng Y."/>
            <person name="Lee H."/>
            <person name="Gurtowski J."/>
            <person name="Sedlazeck F.J."/>
            <person name="Harkess A."/>
            <person name="McKain M.R."/>
            <person name="Liao Z."/>
            <person name="Fang J."/>
            <person name="Liu J."/>
            <person name="Zhang X."/>
            <person name="Zhang Q."/>
            <person name="Hu W."/>
            <person name="Qin Y."/>
            <person name="Wang K."/>
            <person name="Chen L.Y."/>
            <person name="Shirley N."/>
            <person name="Lin Y.R."/>
            <person name="Liu L.Y."/>
            <person name="Hernandez A.G."/>
            <person name="Wright C.L."/>
            <person name="Bulone V."/>
            <person name="Tuskan G.A."/>
            <person name="Heath K."/>
            <person name="Zee F."/>
            <person name="Moore P.H."/>
            <person name="Sunkar R."/>
            <person name="Leebens-Mack J.H."/>
            <person name="Mockler T."/>
            <person name="Bennetzen J.L."/>
            <person name="Freeling M."/>
            <person name="Sankoff D."/>
            <person name="Paterson A.H."/>
            <person name="Zhu X."/>
            <person name="Yang X."/>
            <person name="Smith J.A."/>
            <person name="Cushman J.C."/>
            <person name="Paull R.E."/>
            <person name="Yu Q."/>
        </authorList>
    </citation>
    <scope>NUCLEOTIDE SEQUENCE [LARGE SCALE GENOMIC DNA]</scope>
    <source>
        <strain evidence="9">cv. F153</strain>
    </source>
</reference>